<dbReference type="OrthoDB" id="9983311at2"/>
<evidence type="ECO:0000313" key="1">
    <source>
        <dbReference type="EMBL" id="TWU32773.1"/>
    </source>
</evidence>
<protein>
    <submittedName>
        <fullName evidence="1">Uncharacterized protein</fullName>
    </submittedName>
</protein>
<dbReference type="AlphaFoldDB" id="A0A5C6D6G3"/>
<proteinExistence type="predicted"/>
<accession>A0A5C6D6G3</accession>
<reference evidence="1 2" key="1">
    <citation type="submission" date="2019-02" db="EMBL/GenBank/DDBJ databases">
        <title>Deep-cultivation of Planctomycetes and their phenomic and genomic characterization uncovers novel biology.</title>
        <authorList>
            <person name="Wiegand S."/>
            <person name="Jogler M."/>
            <person name="Boedeker C."/>
            <person name="Pinto D."/>
            <person name="Vollmers J."/>
            <person name="Rivas-Marin E."/>
            <person name="Kohn T."/>
            <person name="Peeters S.H."/>
            <person name="Heuer A."/>
            <person name="Rast P."/>
            <person name="Oberbeckmann S."/>
            <person name="Bunk B."/>
            <person name="Jeske O."/>
            <person name="Meyerdierks A."/>
            <person name="Storesund J.E."/>
            <person name="Kallscheuer N."/>
            <person name="Luecker S."/>
            <person name="Lage O.M."/>
            <person name="Pohl T."/>
            <person name="Merkel B.J."/>
            <person name="Hornburger P."/>
            <person name="Mueller R.-W."/>
            <person name="Bruemmer F."/>
            <person name="Labrenz M."/>
            <person name="Spormann A.M."/>
            <person name="Op Den Camp H."/>
            <person name="Overmann J."/>
            <person name="Amann R."/>
            <person name="Jetten M.S.M."/>
            <person name="Mascher T."/>
            <person name="Medema M.H."/>
            <person name="Devos D.P."/>
            <person name="Kaster A.-K."/>
            <person name="Ovreas L."/>
            <person name="Rohde M."/>
            <person name="Galperin M.Y."/>
            <person name="Jogler C."/>
        </authorList>
    </citation>
    <scope>NUCLEOTIDE SEQUENCE [LARGE SCALE GENOMIC DNA]</scope>
    <source>
        <strain evidence="1 2">Q31b</strain>
    </source>
</reference>
<organism evidence="1 2">
    <name type="scientific">Novipirellula aureliae</name>
    <dbReference type="NCBI Taxonomy" id="2527966"/>
    <lineage>
        <taxon>Bacteria</taxon>
        <taxon>Pseudomonadati</taxon>
        <taxon>Planctomycetota</taxon>
        <taxon>Planctomycetia</taxon>
        <taxon>Pirellulales</taxon>
        <taxon>Pirellulaceae</taxon>
        <taxon>Novipirellula</taxon>
    </lineage>
</organism>
<comment type="caution">
    <text evidence="1">The sequence shown here is derived from an EMBL/GenBank/DDBJ whole genome shotgun (WGS) entry which is preliminary data.</text>
</comment>
<sequence>MKSIFLALMFATPLNAGDSWQCTSGGLDAAASPVFDKDVAIADEPVFDFPISRAIGVDIDYRFEPPQMPEQRVFSFLIALSR</sequence>
<keyword evidence="2" id="KW-1185">Reference proteome</keyword>
<name>A0A5C6D6G3_9BACT</name>
<dbReference type="Proteomes" id="UP000315471">
    <property type="component" value="Unassembled WGS sequence"/>
</dbReference>
<dbReference type="RefSeq" id="WP_146602857.1">
    <property type="nucleotide sequence ID" value="NZ_SJPY01000018.1"/>
</dbReference>
<evidence type="ECO:0000313" key="2">
    <source>
        <dbReference type="Proteomes" id="UP000315471"/>
    </source>
</evidence>
<gene>
    <name evidence="1" type="ORF">Q31b_58160</name>
</gene>
<dbReference type="EMBL" id="SJPY01000018">
    <property type="protein sequence ID" value="TWU32773.1"/>
    <property type="molecule type" value="Genomic_DNA"/>
</dbReference>